<accession>A0A285TRJ0</accession>
<dbReference type="AlphaFoldDB" id="A0A285TRJ0"/>
<feature type="binding site" evidence="6">
    <location>
        <position position="73"/>
    </location>
    <ligand>
        <name>[4Fe-4S] cluster</name>
        <dbReference type="ChEBI" id="CHEBI:49883"/>
        <label>2</label>
    </ligand>
</feature>
<comment type="subcellular location">
    <subcellularLocation>
        <location evidence="6">Cytoplasm</location>
    </subcellularLocation>
</comment>
<name>A0A285TRJ0_9HYPH</name>
<feature type="binding site" evidence="6">
    <location>
        <position position="144"/>
    </location>
    <ligand>
        <name>[4Fe-4S] cluster</name>
        <dbReference type="ChEBI" id="CHEBI:49883"/>
        <label>3</label>
    </ligand>
</feature>
<dbReference type="Proteomes" id="UP000219331">
    <property type="component" value="Unassembled WGS sequence"/>
</dbReference>
<gene>
    <name evidence="6" type="primary">napF</name>
    <name evidence="8" type="ORF">SAMN05421512_11431</name>
</gene>
<evidence type="ECO:0000256" key="4">
    <source>
        <dbReference type="ARBA" id="ARBA00023004"/>
    </source>
</evidence>
<feature type="domain" description="4Fe-4S ferredoxin-type" evidence="7">
    <location>
        <begin position="132"/>
        <end position="161"/>
    </location>
</feature>
<feature type="binding site" evidence="6">
    <location>
        <position position="42"/>
    </location>
    <ligand>
        <name>[4Fe-4S] cluster</name>
        <dbReference type="ChEBI" id="CHEBI:49883"/>
        <label>1</label>
    </ligand>
</feature>
<dbReference type="CDD" id="cd10564">
    <property type="entry name" value="NapF_like"/>
    <property type="match status" value="1"/>
</dbReference>
<protein>
    <recommendedName>
        <fullName evidence="6">Ferredoxin-type protein NapF</fullName>
    </recommendedName>
</protein>
<dbReference type="PROSITE" id="PS51379">
    <property type="entry name" value="4FE4S_FER_2"/>
    <property type="match status" value="4"/>
</dbReference>
<dbReference type="GO" id="GO:0005737">
    <property type="term" value="C:cytoplasm"/>
    <property type="evidence" value="ECO:0007669"/>
    <property type="project" value="UniProtKB-SubCell"/>
</dbReference>
<feature type="binding site" evidence="6">
    <location>
        <position position="80"/>
    </location>
    <ligand>
        <name>[4Fe-4S] cluster</name>
        <dbReference type="ChEBI" id="CHEBI:49883"/>
        <label>2</label>
    </ligand>
</feature>
<dbReference type="GO" id="GO:0046872">
    <property type="term" value="F:metal ion binding"/>
    <property type="evidence" value="ECO:0007669"/>
    <property type="project" value="UniProtKB-KW"/>
</dbReference>
<dbReference type="InterPro" id="IPR017900">
    <property type="entry name" value="4Fe4S_Fe_S_CS"/>
</dbReference>
<dbReference type="Pfam" id="PF12838">
    <property type="entry name" value="Fer4_7"/>
    <property type="match status" value="2"/>
</dbReference>
<evidence type="ECO:0000256" key="2">
    <source>
        <dbReference type="ARBA" id="ARBA00022723"/>
    </source>
</evidence>
<dbReference type="EMBL" id="OBML01000014">
    <property type="protein sequence ID" value="SOC25296.1"/>
    <property type="molecule type" value="Genomic_DNA"/>
</dbReference>
<keyword evidence="5 6" id="KW-0411">Iron-sulfur</keyword>
<feature type="binding site" evidence="6">
    <location>
        <position position="141"/>
    </location>
    <ligand>
        <name>[4Fe-4S] cluster</name>
        <dbReference type="ChEBI" id="CHEBI:49883"/>
        <label>3</label>
    </ligand>
</feature>
<feature type="binding site" evidence="6">
    <location>
        <position position="147"/>
    </location>
    <ligand>
        <name>[4Fe-4S] cluster</name>
        <dbReference type="ChEBI" id="CHEBI:49883"/>
        <label>3</label>
    </ligand>
</feature>
<feature type="binding site" evidence="6">
    <location>
        <position position="39"/>
    </location>
    <ligand>
        <name>[4Fe-4S] cluster</name>
        <dbReference type="ChEBI" id="CHEBI:49883"/>
        <label>1</label>
    </ligand>
</feature>
<dbReference type="PROSITE" id="PS00198">
    <property type="entry name" value="4FE4S_FER_1"/>
    <property type="match status" value="2"/>
</dbReference>
<keyword evidence="6" id="KW-0963">Cytoplasm</keyword>
<keyword evidence="9" id="KW-1185">Reference proteome</keyword>
<evidence type="ECO:0000256" key="5">
    <source>
        <dbReference type="ARBA" id="ARBA00023014"/>
    </source>
</evidence>
<feature type="domain" description="4Fe-4S ferredoxin-type" evidence="7">
    <location>
        <begin position="61"/>
        <end position="90"/>
    </location>
</feature>
<feature type="binding site" evidence="6">
    <location>
        <position position="70"/>
    </location>
    <ligand>
        <name>[4Fe-4S] cluster</name>
        <dbReference type="ChEBI" id="CHEBI:49883"/>
        <label>2</label>
    </ligand>
</feature>
<keyword evidence="1 6" id="KW-0004">4Fe-4S</keyword>
<feature type="domain" description="4Fe-4S ferredoxin-type" evidence="7">
    <location>
        <begin position="27"/>
        <end position="59"/>
    </location>
</feature>
<feature type="domain" description="4Fe-4S ferredoxin-type" evidence="7">
    <location>
        <begin position="98"/>
        <end position="127"/>
    </location>
</feature>
<keyword evidence="4 6" id="KW-0408">Iron</keyword>
<evidence type="ECO:0000256" key="3">
    <source>
        <dbReference type="ARBA" id="ARBA00022737"/>
    </source>
</evidence>
<dbReference type="InterPro" id="IPR017896">
    <property type="entry name" value="4Fe4S_Fe-S-bd"/>
</dbReference>
<feature type="binding site" evidence="6">
    <location>
        <position position="45"/>
    </location>
    <ligand>
        <name>[4Fe-4S] cluster</name>
        <dbReference type="ChEBI" id="CHEBI:49883"/>
        <label>1</label>
    </ligand>
</feature>
<dbReference type="InterPro" id="IPR050572">
    <property type="entry name" value="Fe-S_Ferredoxin"/>
</dbReference>
<comment type="subunit">
    <text evidence="6">Interacts with the cytoplasmic NapA precursor.</text>
</comment>
<dbReference type="PANTHER" id="PTHR43687">
    <property type="entry name" value="ADENYLYLSULFATE REDUCTASE, BETA SUBUNIT"/>
    <property type="match status" value="1"/>
</dbReference>
<dbReference type="InterPro" id="IPR004496">
    <property type="entry name" value="NapF"/>
</dbReference>
<proteinExistence type="inferred from homology"/>
<evidence type="ECO:0000256" key="1">
    <source>
        <dbReference type="ARBA" id="ARBA00022485"/>
    </source>
</evidence>
<keyword evidence="2 6" id="KW-0479">Metal-binding</keyword>
<organism evidence="8 9">
    <name type="scientific">Stappia indica</name>
    <dbReference type="NCBI Taxonomy" id="538381"/>
    <lineage>
        <taxon>Bacteria</taxon>
        <taxon>Pseudomonadati</taxon>
        <taxon>Pseudomonadota</taxon>
        <taxon>Alphaproteobacteria</taxon>
        <taxon>Hyphomicrobiales</taxon>
        <taxon>Stappiaceae</taxon>
        <taxon>Stappia</taxon>
    </lineage>
</organism>
<evidence type="ECO:0000259" key="7">
    <source>
        <dbReference type="PROSITE" id="PS51379"/>
    </source>
</evidence>
<comment type="similarity">
    <text evidence="6">Belongs to the NapF family.</text>
</comment>
<dbReference type="HAMAP" id="MF_02201">
    <property type="entry name" value="NapF"/>
    <property type="match status" value="1"/>
</dbReference>
<keyword evidence="3 6" id="KW-0677">Repeat</keyword>
<evidence type="ECO:0000313" key="8">
    <source>
        <dbReference type="EMBL" id="SOC25296.1"/>
    </source>
</evidence>
<dbReference type="STRING" id="538381.GCA_001696535_00421"/>
<comment type="cofactor">
    <cofactor evidence="6">
        <name>[4Fe-4S] cluster</name>
        <dbReference type="ChEBI" id="CHEBI:49883"/>
    </cofactor>
</comment>
<sequence length="168" mass="17838">MTLRFDPARRRFLTGRTSQSVSDGPLLPPWLAPEKLAHCTACSACVDVCPTGIVEMQHGRPALSFASGECTFCGACAEACPENLFDREREALPYRPQIAAHCLPRAGIDCQACRDACPQEAIRFPPRRGGPFLPQVTASLCTGCGACVAPCPVSAIALAPMAEETCDA</sequence>
<dbReference type="Gene3D" id="3.30.70.20">
    <property type="match status" value="2"/>
</dbReference>
<evidence type="ECO:0000313" key="9">
    <source>
        <dbReference type="Proteomes" id="UP000219331"/>
    </source>
</evidence>
<dbReference type="PANTHER" id="PTHR43687:SF1">
    <property type="entry name" value="FERREDOXIN III"/>
    <property type="match status" value="1"/>
</dbReference>
<dbReference type="NCBIfam" id="TIGR00402">
    <property type="entry name" value="napF"/>
    <property type="match status" value="1"/>
</dbReference>
<feature type="binding site" evidence="6">
    <location>
        <position position="49"/>
    </location>
    <ligand>
        <name>[4Fe-4S] cluster</name>
        <dbReference type="ChEBI" id="CHEBI:49883"/>
        <label>1</label>
    </ligand>
</feature>
<dbReference type="GO" id="GO:0051539">
    <property type="term" value="F:4 iron, 4 sulfur cluster binding"/>
    <property type="evidence" value="ECO:0007669"/>
    <property type="project" value="UniProtKB-UniRule"/>
</dbReference>
<dbReference type="RefSeq" id="WP_097176443.1">
    <property type="nucleotide sequence ID" value="NZ_OBML01000014.1"/>
</dbReference>
<feature type="binding site" evidence="6">
    <location>
        <position position="76"/>
    </location>
    <ligand>
        <name>[4Fe-4S] cluster</name>
        <dbReference type="ChEBI" id="CHEBI:49883"/>
        <label>2</label>
    </ligand>
</feature>
<evidence type="ECO:0000256" key="6">
    <source>
        <dbReference type="HAMAP-Rule" id="MF_02201"/>
    </source>
</evidence>
<feature type="binding site" evidence="6">
    <location>
        <position position="151"/>
    </location>
    <ligand>
        <name>[4Fe-4S] cluster</name>
        <dbReference type="ChEBI" id="CHEBI:49883"/>
        <label>3</label>
    </ligand>
</feature>
<reference evidence="8 9" key="1">
    <citation type="submission" date="2017-08" db="EMBL/GenBank/DDBJ databases">
        <authorList>
            <person name="de Groot N.N."/>
        </authorList>
    </citation>
    <scope>NUCLEOTIDE SEQUENCE [LARGE SCALE GENOMIC DNA]</scope>
    <source>
        <strain evidence="8 9">USBA 352</strain>
    </source>
</reference>
<dbReference type="OrthoDB" id="9800445at2"/>
<dbReference type="SUPFAM" id="SSF54862">
    <property type="entry name" value="4Fe-4S ferredoxins"/>
    <property type="match status" value="1"/>
</dbReference>
<comment type="function">
    <text evidence="6">Could be involved in the maturation of NapA, the catalytic subunit of the periplasmic nitrate reductase, before its export into the periplasm.</text>
</comment>